<dbReference type="GO" id="GO:0016491">
    <property type="term" value="F:oxidoreductase activity"/>
    <property type="evidence" value="ECO:0007669"/>
    <property type="project" value="UniProtKB-KW"/>
</dbReference>
<feature type="compositionally biased region" description="Low complexity" evidence="3">
    <location>
        <begin position="1"/>
        <end position="18"/>
    </location>
</feature>
<protein>
    <recommendedName>
        <fullName evidence="6">SDR family oxidoreductase</fullName>
    </recommendedName>
</protein>
<dbReference type="PANTHER" id="PTHR24321">
    <property type="entry name" value="DEHYDROGENASES, SHORT CHAIN"/>
    <property type="match status" value="1"/>
</dbReference>
<evidence type="ECO:0000313" key="5">
    <source>
        <dbReference type="Proteomes" id="UP000240259"/>
    </source>
</evidence>
<dbReference type="CDD" id="cd05233">
    <property type="entry name" value="SDR_c"/>
    <property type="match status" value="1"/>
</dbReference>
<dbReference type="PANTHER" id="PTHR24321:SF8">
    <property type="entry name" value="ESTRADIOL 17-BETA-DEHYDROGENASE 8-RELATED"/>
    <property type="match status" value="1"/>
</dbReference>
<name>A0A2T4IMF9_9HYPH</name>
<dbReference type="AlphaFoldDB" id="A0A2T4IMF9"/>
<keyword evidence="5" id="KW-1185">Reference proteome</keyword>
<keyword evidence="2" id="KW-0560">Oxidoreductase</keyword>
<reference evidence="4 5" key="1">
    <citation type="submission" date="2018-03" db="EMBL/GenBank/DDBJ databases">
        <title>Genome sequence of the symbiotic type strain Mesorhizobium helmanticense CSLC115NT isolated from Lotus corniculatus nodules.</title>
        <authorList>
            <person name="Sannazzaro A.I."/>
            <person name="Torres Tejerizo G.A."/>
            <person name="Dip D."/>
            <person name="Caballero M."/>
            <person name="Pistorio M."/>
            <person name="Estrella M.J."/>
        </authorList>
    </citation>
    <scope>NUCLEOTIDE SEQUENCE [LARGE SCALE GENOMIC DNA]</scope>
    <source>
        <strain evidence="4 5">CSLC115N</strain>
    </source>
</reference>
<evidence type="ECO:0000313" key="4">
    <source>
        <dbReference type="EMBL" id="PTE06837.1"/>
    </source>
</evidence>
<evidence type="ECO:0000256" key="3">
    <source>
        <dbReference type="SAM" id="MobiDB-lite"/>
    </source>
</evidence>
<accession>A0A2T4IMF9</accession>
<sequence>MPATAPSSCSRSSSPGSAARRRAPEATVVAWAERCRRRVPLRQGTVSMASRPTLALTLPQTVVVTGAASGLGYELCRLLLDAGVTTIGVDRAAAVADLSGEADYKHVAGNVSDEETWQAVEAELKKSGTTSLGLVTAAAILDVGTIIETSKEMLARTLDVNVVGTAMAIKALLPRMIDNGGGPIVVVGSVSATFAEQQLAAYSASKAAARALARTVAMDHARQGIRVNVLSPGPMMAGLFKRHLESAADSQKFLATRANRQPGGSILDPKQVALSVAYLLSDQSGAFIGADLMADGGLSTSFDFRTGAEGASID</sequence>
<dbReference type="InterPro" id="IPR036291">
    <property type="entry name" value="NAD(P)-bd_dom_sf"/>
</dbReference>
<comment type="caution">
    <text evidence="4">The sequence shown here is derived from an EMBL/GenBank/DDBJ whole genome shotgun (WGS) entry which is preliminary data.</text>
</comment>
<evidence type="ECO:0000256" key="2">
    <source>
        <dbReference type="ARBA" id="ARBA00023002"/>
    </source>
</evidence>
<dbReference type="Pfam" id="PF13561">
    <property type="entry name" value="adh_short_C2"/>
    <property type="match status" value="1"/>
</dbReference>
<dbReference type="OrthoDB" id="9789398at2"/>
<organism evidence="4 5">
    <name type="scientific">Mesorhizobium helmanticense</name>
    <dbReference type="NCBI Taxonomy" id="1776423"/>
    <lineage>
        <taxon>Bacteria</taxon>
        <taxon>Pseudomonadati</taxon>
        <taxon>Pseudomonadota</taxon>
        <taxon>Alphaproteobacteria</taxon>
        <taxon>Hyphomicrobiales</taxon>
        <taxon>Phyllobacteriaceae</taxon>
        <taxon>Mesorhizobium</taxon>
    </lineage>
</organism>
<dbReference type="PRINTS" id="PR00081">
    <property type="entry name" value="GDHRDH"/>
</dbReference>
<dbReference type="EMBL" id="PZJX01000057">
    <property type="protein sequence ID" value="PTE06837.1"/>
    <property type="molecule type" value="Genomic_DNA"/>
</dbReference>
<dbReference type="Proteomes" id="UP000240259">
    <property type="component" value="Unassembled WGS sequence"/>
</dbReference>
<proteinExistence type="inferred from homology"/>
<feature type="region of interest" description="Disordered" evidence="3">
    <location>
        <begin position="1"/>
        <end position="23"/>
    </location>
</feature>
<gene>
    <name evidence="4" type="ORF">C9427_29535</name>
</gene>
<dbReference type="PROSITE" id="PS00061">
    <property type="entry name" value="ADH_SHORT"/>
    <property type="match status" value="1"/>
</dbReference>
<dbReference type="SUPFAM" id="SSF51735">
    <property type="entry name" value="NAD(P)-binding Rossmann-fold domains"/>
    <property type="match status" value="1"/>
</dbReference>
<dbReference type="Gene3D" id="3.40.50.720">
    <property type="entry name" value="NAD(P)-binding Rossmann-like Domain"/>
    <property type="match status" value="1"/>
</dbReference>
<dbReference type="InterPro" id="IPR002347">
    <property type="entry name" value="SDR_fam"/>
</dbReference>
<dbReference type="InterPro" id="IPR020904">
    <property type="entry name" value="Sc_DH/Rdtase_CS"/>
</dbReference>
<evidence type="ECO:0008006" key="6">
    <source>
        <dbReference type="Google" id="ProtNLM"/>
    </source>
</evidence>
<comment type="similarity">
    <text evidence="1">Belongs to the short-chain dehydrogenases/reductases (SDR) family.</text>
</comment>
<evidence type="ECO:0000256" key="1">
    <source>
        <dbReference type="ARBA" id="ARBA00006484"/>
    </source>
</evidence>